<dbReference type="AlphaFoldDB" id="A0A3N1G9D5"/>
<dbReference type="InParanoid" id="A0A3N1G9D5"/>
<reference evidence="1 2" key="1">
    <citation type="journal article" date="2015" name="Stand. Genomic Sci.">
        <title>Genomic Encyclopedia of Bacterial and Archaeal Type Strains, Phase III: the genomes of soil and plant-associated and newly described type strains.</title>
        <authorList>
            <person name="Whitman W.B."/>
            <person name="Woyke T."/>
            <person name="Klenk H.P."/>
            <person name="Zhou Y."/>
            <person name="Lilburn T.G."/>
            <person name="Beck B.J."/>
            <person name="De Vos P."/>
            <person name="Vandamme P."/>
            <person name="Eisen J.A."/>
            <person name="Garrity G."/>
            <person name="Hugenholtz P."/>
            <person name="Kyrpides N.C."/>
        </authorList>
    </citation>
    <scope>NUCLEOTIDE SEQUENCE [LARGE SCALE GENOMIC DNA]</scope>
    <source>
        <strain evidence="1 2">CECT 7306</strain>
    </source>
</reference>
<proteinExistence type="predicted"/>
<dbReference type="EMBL" id="RJKN01000009">
    <property type="protein sequence ID" value="ROP26846.1"/>
    <property type="molecule type" value="Genomic_DNA"/>
</dbReference>
<comment type="caution">
    <text evidence="1">The sequence shown here is derived from an EMBL/GenBank/DDBJ whole genome shotgun (WGS) entry which is preliminary data.</text>
</comment>
<accession>A0A3N1G9D5</accession>
<evidence type="ECO:0000313" key="1">
    <source>
        <dbReference type="EMBL" id="ROP26846.1"/>
    </source>
</evidence>
<keyword evidence="2" id="KW-1185">Reference proteome</keyword>
<gene>
    <name evidence="1" type="ORF">EDC03_3083</name>
</gene>
<organism evidence="1 2">
    <name type="scientific">Pseudokineococcus lusitanus</name>
    <dbReference type="NCBI Taxonomy" id="763993"/>
    <lineage>
        <taxon>Bacteria</taxon>
        <taxon>Bacillati</taxon>
        <taxon>Actinomycetota</taxon>
        <taxon>Actinomycetes</taxon>
        <taxon>Kineosporiales</taxon>
        <taxon>Kineosporiaceae</taxon>
        <taxon>Pseudokineococcus</taxon>
    </lineage>
</organism>
<protein>
    <submittedName>
        <fullName evidence="1">Uncharacterized protein</fullName>
    </submittedName>
</protein>
<dbReference type="RefSeq" id="WP_148058110.1">
    <property type="nucleotide sequence ID" value="NZ_RJKN01000009.1"/>
</dbReference>
<evidence type="ECO:0000313" key="2">
    <source>
        <dbReference type="Proteomes" id="UP000276232"/>
    </source>
</evidence>
<name>A0A3N1G9D5_9ACTN</name>
<dbReference type="Proteomes" id="UP000276232">
    <property type="component" value="Unassembled WGS sequence"/>
</dbReference>
<sequence length="64" mass="7210">MTDQPSTFRRVMVFLGLAYDPAAEPRGARGPSRYSVGTSVSRRLDEDLDELRARVEELERRLGG</sequence>